<comment type="caution">
    <text evidence="5">The sequence shown here is derived from an EMBL/GenBank/DDBJ whole genome shotgun (WGS) entry which is preliminary data.</text>
</comment>
<dbReference type="InterPro" id="IPR013328">
    <property type="entry name" value="6PGD_dom2"/>
</dbReference>
<dbReference type="Gene3D" id="1.10.1040.10">
    <property type="entry name" value="N-(1-d-carboxylethyl)-l-norvaline Dehydrogenase, domain 2"/>
    <property type="match status" value="1"/>
</dbReference>
<dbReference type="Gene3D" id="3.40.50.720">
    <property type="entry name" value="NAD(P)-binding Rossmann-like Domain"/>
    <property type="match status" value="1"/>
</dbReference>
<dbReference type="Pfam" id="PF00725">
    <property type="entry name" value="3HCDH"/>
    <property type="match status" value="1"/>
</dbReference>
<organism evidence="5 6">
    <name type="scientific">Sulfitobacter sabulilitoris</name>
    <dbReference type="NCBI Taxonomy" id="2562655"/>
    <lineage>
        <taxon>Bacteria</taxon>
        <taxon>Pseudomonadati</taxon>
        <taxon>Pseudomonadota</taxon>
        <taxon>Alphaproteobacteria</taxon>
        <taxon>Rhodobacterales</taxon>
        <taxon>Roseobacteraceae</taxon>
        <taxon>Sulfitobacter</taxon>
    </lineage>
</organism>
<reference evidence="5 6" key="1">
    <citation type="submission" date="2019-05" db="EMBL/GenBank/DDBJ databases">
        <title>Sulfitobacter sabulilitoris sp. nov., isolated from a marine sand.</title>
        <authorList>
            <person name="Yoon J.-H."/>
        </authorList>
    </citation>
    <scope>NUCLEOTIDE SEQUENCE [LARGE SCALE GENOMIC DNA]</scope>
    <source>
        <strain evidence="5 6">HSMS-29</strain>
    </source>
</reference>
<dbReference type="Proteomes" id="UP000309550">
    <property type="component" value="Unassembled WGS sequence"/>
</dbReference>
<dbReference type="InterPro" id="IPR036291">
    <property type="entry name" value="NAD(P)-bd_dom_sf"/>
</dbReference>
<dbReference type="PANTHER" id="PTHR48075:SF5">
    <property type="entry name" value="3-HYDROXYBUTYRYL-COA DEHYDROGENASE"/>
    <property type="match status" value="1"/>
</dbReference>
<dbReference type="GO" id="GO:0070403">
    <property type="term" value="F:NAD+ binding"/>
    <property type="evidence" value="ECO:0007669"/>
    <property type="project" value="InterPro"/>
</dbReference>
<dbReference type="SUPFAM" id="SSF48179">
    <property type="entry name" value="6-phosphogluconate dehydrogenase C-terminal domain-like"/>
    <property type="match status" value="1"/>
</dbReference>
<keyword evidence="6" id="KW-1185">Reference proteome</keyword>
<sequence>MSDLPVIGIVGGGLIGMSWAALALACGAEVIVVDPRPEAEAETRDFIAAAWQHLRALDIATGGTPPRARVTADMSALADAGFVQECGPDRIGVKHDIVARIEAAVGAQVVIASSTSSLMASDIQARARHPDRILVGHPMNPPHLVPMVELVAGRATSQAAMDTAEQMYLALHRVPIRVKKELPGHLANRLTAALYREAVHIAAEGIADVADIDRAIAYGPGMRWALMGPHLIYHLGGGAGGYRHYLDHLGPTQEARWKALGTPSLSPQVRETLVAGVEAELAQTDKTTLTARRDDALVALAKLKQTYGF</sequence>
<dbReference type="RefSeq" id="WP_138663246.1">
    <property type="nucleotide sequence ID" value="NZ_VANS01000004.1"/>
</dbReference>
<dbReference type="AlphaFoldDB" id="A0A5S3PCG4"/>
<dbReference type="SUPFAM" id="SSF51735">
    <property type="entry name" value="NAD(P)-binding Rossmann-fold domains"/>
    <property type="match status" value="1"/>
</dbReference>
<dbReference type="InterPro" id="IPR006108">
    <property type="entry name" value="3HC_DH_C"/>
</dbReference>
<dbReference type="Pfam" id="PF02737">
    <property type="entry name" value="3HCDH_N"/>
    <property type="match status" value="1"/>
</dbReference>
<dbReference type="InterPro" id="IPR006176">
    <property type="entry name" value="3-OHacyl-CoA_DH_NAD-bd"/>
</dbReference>
<evidence type="ECO:0000313" key="6">
    <source>
        <dbReference type="Proteomes" id="UP000309550"/>
    </source>
</evidence>
<accession>A0A5S3PCG4</accession>
<dbReference type="GO" id="GO:0006631">
    <property type="term" value="P:fatty acid metabolic process"/>
    <property type="evidence" value="ECO:0007669"/>
    <property type="project" value="InterPro"/>
</dbReference>
<dbReference type="PIRSF" id="PIRSF000105">
    <property type="entry name" value="HCDH"/>
    <property type="match status" value="1"/>
</dbReference>
<feature type="site" description="Important for catalytic activity" evidence="2">
    <location>
        <position position="137"/>
    </location>
</feature>
<gene>
    <name evidence="5" type="ORF">FDT80_15650</name>
</gene>
<evidence type="ECO:0000313" key="5">
    <source>
        <dbReference type="EMBL" id="TMM51287.1"/>
    </source>
</evidence>
<feature type="domain" description="3-hydroxyacyl-CoA dehydrogenase C-terminal" evidence="3">
    <location>
        <begin position="184"/>
        <end position="252"/>
    </location>
</feature>
<evidence type="ECO:0000256" key="2">
    <source>
        <dbReference type="PIRSR" id="PIRSR000105-1"/>
    </source>
</evidence>
<evidence type="ECO:0000259" key="4">
    <source>
        <dbReference type="Pfam" id="PF02737"/>
    </source>
</evidence>
<proteinExistence type="predicted"/>
<evidence type="ECO:0000256" key="1">
    <source>
        <dbReference type="ARBA" id="ARBA00023002"/>
    </source>
</evidence>
<dbReference type="PANTHER" id="PTHR48075">
    <property type="entry name" value="3-HYDROXYACYL-COA DEHYDROGENASE FAMILY PROTEIN"/>
    <property type="match status" value="1"/>
</dbReference>
<dbReference type="OrthoDB" id="9803287at2"/>
<feature type="domain" description="3-hydroxyacyl-CoA dehydrogenase NAD binding" evidence="4">
    <location>
        <begin position="7"/>
        <end position="179"/>
    </location>
</feature>
<protein>
    <submittedName>
        <fullName evidence="5">3-hydroxybutyryl-CoA dehydrogenase</fullName>
    </submittedName>
</protein>
<dbReference type="EMBL" id="VANS01000004">
    <property type="protein sequence ID" value="TMM51287.1"/>
    <property type="molecule type" value="Genomic_DNA"/>
</dbReference>
<keyword evidence="1" id="KW-0560">Oxidoreductase</keyword>
<name>A0A5S3PCG4_9RHOB</name>
<evidence type="ECO:0000259" key="3">
    <source>
        <dbReference type="Pfam" id="PF00725"/>
    </source>
</evidence>
<dbReference type="InterPro" id="IPR008927">
    <property type="entry name" value="6-PGluconate_DH-like_C_sf"/>
</dbReference>
<dbReference type="InterPro" id="IPR022694">
    <property type="entry name" value="3-OHacyl-CoA_DH"/>
</dbReference>
<dbReference type="GO" id="GO:0016616">
    <property type="term" value="F:oxidoreductase activity, acting on the CH-OH group of donors, NAD or NADP as acceptor"/>
    <property type="evidence" value="ECO:0007669"/>
    <property type="project" value="InterPro"/>
</dbReference>